<name>A0AAV5SCF1_9BILA</name>
<dbReference type="AlphaFoldDB" id="A0AAV5SCF1"/>
<gene>
    <name evidence="1" type="ORF">PENTCL1PPCAC_518</name>
</gene>
<organism evidence="1 2">
    <name type="scientific">Pristionchus entomophagus</name>
    <dbReference type="NCBI Taxonomy" id="358040"/>
    <lineage>
        <taxon>Eukaryota</taxon>
        <taxon>Metazoa</taxon>
        <taxon>Ecdysozoa</taxon>
        <taxon>Nematoda</taxon>
        <taxon>Chromadorea</taxon>
        <taxon>Rhabditida</taxon>
        <taxon>Rhabditina</taxon>
        <taxon>Diplogasteromorpha</taxon>
        <taxon>Diplogasteroidea</taxon>
        <taxon>Neodiplogasteridae</taxon>
        <taxon>Pristionchus</taxon>
    </lineage>
</organism>
<accession>A0AAV5SCF1</accession>
<reference evidence="1" key="1">
    <citation type="submission" date="2023-10" db="EMBL/GenBank/DDBJ databases">
        <title>Genome assembly of Pristionchus species.</title>
        <authorList>
            <person name="Yoshida K."/>
            <person name="Sommer R.J."/>
        </authorList>
    </citation>
    <scope>NUCLEOTIDE SEQUENCE</scope>
    <source>
        <strain evidence="1">RS0144</strain>
    </source>
</reference>
<sequence>SNVYELEFTKTTCLYYYDDAINPKLKIHQLDDGTIISEEQKVFRARIGGRDVTVDKPEGFRYATAWGNAVYAYTYTVSKHKFYKLVCSSTNGLNISFLRDIRNVDEGFHGVNGQYTGLSKRVINGKTHYYRWFDDIDKEGILVDVSEWDLAGMQLRTIRRGKLIYASENEAFVRELSSNILVINSRIPTENINDMLDSIPFVWFMQEDILRAWNAEYSKTEPLQVKAVSENRNDKFLVIKRVVDFVDGIITIVAKTTDDKNWYLMKAKLSIEMLVSGKCLPSQQKQIEQELARVKIEVN</sequence>
<dbReference type="EMBL" id="BTSX01000001">
    <property type="protein sequence ID" value="GMS78343.1"/>
    <property type="molecule type" value="Genomic_DNA"/>
</dbReference>
<evidence type="ECO:0000313" key="1">
    <source>
        <dbReference type="EMBL" id="GMS78343.1"/>
    </source>
</evidence>
<proteinExistence type="predicted"/>
<evidence type="ECO:0000313" key="2">
    <source>
        <dbReference type="Proteomes" id="UP001432027"/>
    </source>
</evidence>
<dbReference type="Proteomes" id="UP001432027">
    <property type="component" value="Unassembled WGS sequence"/>
</dbReference>
<keyword evidence="2" id="KW-1185">Reference proteome</keyword>
<comment type="caution">
    <text evidence="1">The sequence shown here is derived from an EMBL/GenBank/DDBJ whole genome shotgun (WGS) entry which is preliminary data.</text>
</comment>
<protein>
    <submittedName>
        <fullName evidence="1">Uncharacterized protein</fullName>
    </submittedName>
</protein>
<feature type="non-terminal residue" evidence="1">
    <location>
        <position position="299"/>
    </location>
</feature>
<feature type="non-terminal residue" evidence="1">
    <location>
        <position position="1"/>
    </location>
</feature>